<feature type="transmembrane region" description="Helical" evidence="9">
    <location>
        <begin position="229"/>
        <end position="257"/>
    </location>
</feature>
<dbReference type="GO" id="GO:0008982">
    <property type="term" value="F:protein-N(PI)-phosphohistidine-sugar phosphotransferase activity"/>
    <property type="evidence" value="ECO:0007669"/>
    <property type="project" value="UniProtKB-UniRule"/>
</dbReference>
<dbReference type="PANTHER" id="PTHR33989:SF4">
    <property type="entry name" value="PTS SYSTEM N,N'-DIACETYLCHITOBIOSE-SPECIFIC EIIC COMPONENT"/>
    <property type="match status" value="1"/>
</dbReference>
<organism evidence="11 12">
    <name type="scientific">Lactococcus formosensis</name>
    <dbReference type="NCBI Taxonomy" id="1281486"/>
    <lineage>
        <taxon>Bacteria</taxon>
        <taxon>Bacillati</taxon>
        <taxon>Bacillota</taxon>
        <taxon>Bacilli</taxon>
        <taxon>Lactobacillales</taxon>
        <taxon>Streptococcaceae</taxon>
        <taxon>Lactococcus</taxon>
    </lineage>
</organism>
<accession>A0A9Q8Y230</accession>
<keyword evidence="2 8" id="KW-0813">Transport</keyword>
<evidence type="ECO:0000256" key="4">
    <source>
        <dbReference type="ARBA" id="ARBA00022597"/>
    </source>
</evidence>
<sequence length="435" mass="48205">MSSIVKKMKQQKFDKIKQILALSTGKISHNLYMRTISEAMMGMMPIMMISSVTSLLNAIDFWGLKLFFQNTGLTKLFEQINAMTISIVAIYVAVLTSYKLAINLKHEPLNATIVGLMSFFLLTNLSIEGKTQFLNIIDLGSAGIFVAMIGGLLGTRLYIFFIEKKLTIKMPESVPLVVQKTFESIIPGVLVALFIGIIFSLVSLTSQGNMITLINTLLQKPLLSLGSNIFAAMFIVAFIELIWFFGIHGVLAVYPVLMMIYQQPQMANLEAYGAGQTLPYLFTTGFILNNRGARSFAVALLAIFKCKSQQLRSVGKLAVIPSLFGISEPVKFGLPQIMNVRMLIPLMLTPAVSVLSAWLLTIIGFLPYQNGVNLPSGFPIIFGGLITNGWQGLIAQLLQLALCILIYISFMKSQDRAYITEENKNRPDKESKYFS</sequence>
<feature type="transmembrane region" description="Helical" evidence="9">
    <location>
        <begin position="380"/>
        <end position="408"/>
    </location>
</feature>
<protein>
    <recommendedName>
        <fullName evidence="8">Permease IIC component</fullName>
    </recommendedName>
</protein>
<reference evidence="11" key="1">
    <citation type="journal article" date="2022" name="Front. Microbiol.">
        <title>Feed Insects as a Reservoir of Granadaene-Producing Lactococci.</title>
        <authorList>
            <person name="Neuzil-Bunesova V."/>
            <person name="Ramirez Garcia A."/>
            <person name="Modrackova N."/>
            <person name="Makovska M."/>
            <person name="Sabolova M."/>
            <person name="Sproer C."/>
            <person name="Bunk B."/>
            <person name="Blom J."/>
            <person name="Schwab C."/>
        </authorList>
    </citation>
    <scope>NUCLEOTIDE SEQUENCE</scope>
    <source>
        <strain evidence="11">I4/6O</strain>
    </source>
</reference>
<dbReference type="KEGG" id="lfo:LMK00_01140"/>
<evidence type="ECO:0000256" key="1">
    <source>
        <dbReference type="ARBA" id="ARBA00004651"/>
    </source>
</evidence>
<evidence type="ECO:0000256" key="3">
    <source>
        <dbReference type="ARBA" id="ARBA00022475"/>
    </source>
</evidence>
<dbReference type="PANTHER" id="PTHR33989">
    <property type="match status" value="1"/>
</dbReference>
<evidence type="ECO:0000256" key="8">
    <source>
        <dbReference type="PIRNR" id="PIRNR006351"/>
    </source>
</evidence>
<evidence type="ECO:0000259" key="10">
    <source>
        <dbReference type="PROSITE" id="PS51105"/>
    </source>
</evidence>
<dbReference type="Pfam" id="PF02378">
    <property type="entry name" value="PTS_EIIC"/>
    <property type="match status" value="1"/>
</dbReference>
<dbReference type="GO" id="GO:0009401">
    <property type="term" value="P:phosphoenolpyruvate-dependent sugar phosphotransferase system"/>
    <property type="evidence" value="ECO:0007669"/>
    <property type="project" value="InterPro"/>
</dbReference>
<dbReference type="InterPro" id="IPR004501">
    <property type="entry name" value="PTS_EIIC_3"/>
</dbReference>
<feature type="domain" description="PTS EIIC type-3" evidence="10">
    <location>
        <begin position="16"/>
        <end position="410"/>
    </location>
</feature>
<comment type="function">
    <text evidence="8">The phosphoenolpyruvate-dependent sugar phosphotransferase system (PTS), a major carbohydrate active -transport system, catalyzes the phosphorylation of incoming sugar substrates concomitant with their translocation across the cell membrane.</text>
</comment>
<comment type="subcellular location">
    <subcellularLocation>
        <location evidence="1">Cell membrane</location>
        <topology evidence="1">Multi-pass membrane protein</topology>
    </subcellularLocation>
</comment>
<evidence type="ECO:0000313" key="11">
    <source>
        <dbReference type="EMBL" id="USJ20627.1"/>
    </source>
</evidence>
<evidence type="ECO:0000313" key="12">
    <source>
        <dbReference type="Proteomes" id="UP001056730"/>
    </source>
</evidence>
<keyword evidence="6 9" id="KW-1133">Transmembrane helix</keyword>
<keyword evidence="4 8" id="KW-0762">Sugar transport</keyword>
<evidence type="ECO:0000256" key="2">
    <source>
        <dbReference type="ARBA" id="ARBA00022448"/>
    </source>
</evidence>
<evidence type="ECO:0000256" key="5">
    <source>
        <dbReference type="ARBA" id="ARBA00022692"/>
    </source>
</evidence>
<dbReference type="GO" id="GO:1902815">
    <property type="term" value="P:N,N'-diacetylchitobiose import"/>
    <property type="evidence" value="ECO:0007669"/>
    <property type="project" value="TreeGrafter"/>
</dbReference>
<dbReference type="PIRSF" id="PIRSF006351">
    <property type="entry name" value="PTS_EIIC-Cellobiose"/>
    <property type="match status" value="1"/>
</dbReference>
<feature type="transmembrane region" description="Helical" evidence="9">
    <location>
        <begin position="79"/>
        <end position="97"/>
    </location>
</feature>
<feature type="transmembrane region" description="Helical" evidence="9">
    <location>
        <begin position="39"/>
        <end position="59"/>
    </location>
</feature>
<feature type="transmembrane region" description="Helical" evidence="9">
    <location>
        <begin position="139"/>
        <end position="161"/>
    </location>
</feature>
<dbReference type="InterPro" id="IPR003352">
    <property type="entry name" value="PTS_EIIC"/>
</dbReference>
<feature type="transmembrane region" description="Helical" evidence="9">
    <location>
        <begin position="109"/>
        <end position="127"/>
    </location>
</feature>
<dbReference type="AlphaFoldDB" id="A0A9Q8Y230"/>
<feature type="transmembrane region" description="Helical" evidence="9">
    <location>
        <begin position="343"/>
        <end position="368"/>
    </location>
</feature>
<keyword evidence="5 9" id="KW-0812">Transmembrane</keyword>
<dbReference type="InterPro" id="IPR051088">
    <property type="entry name" value="PTS_Sugar-EIIC/EIIB"/>
</dbReference>
<feature type="transmembrane region" description="Helical" evidence="9">
    <location>
        <begin position="182"/>
        <end position="202"/>
    </location>
</feature>
<keyword evidence="7 8" id="KW-0472">Membrane</keyword>
<dbReference type="GO" id="GO:0005886">
    <property type="term" value="C:plasma membrane"/>
    <property type="evidence" value="ECO:0007669"/>
    <property type="project" value="UniProtKB-SubCell"/>
</dbReference>
<evidence type="ECO:0000256" key="9">
    <source>
        <dbReference type="SAM" id="Phobius"/>
    </source>
</evidence>
<dbReference type="RefSeq" id="WP_252175551.1">
    <property type="nucleotide sequence ID" value="NZ_CP086395.1"/>
</dbReference>
<name>A0A9Q8Y230_9LACT</name>
<dbReference type="EMBL" id="CP086395">
    <property type="protein sequence ID" value="USJ20627.1"/>
    <property type="molecule type" value="Genomic_DNA"/>
</dbReference>
<dbReference type="PROSITE" id="PS51105">
    <property type="entry name" value="PTS_EIIC_TYPE_3"/>
    <property type="match status" value="1"/>
</dbReference>
<dbReference type="InterPro" id="IPR004796">
    <property type="entry name" value="PTS_IIC_cello"/>
</dbReference>
<gene>
    <name evidence="11" type="ORF">LMK00_01140</name>
</gene>
<evidence type="ECO:0000256" key="6">
    <source>
        <dbReference type="ARBA" id="ARBA00022989"/>
    </source>
</evidence>
<evidence type="ECO:0000256" key="7">
    <source>
        <dbReference type="ARBA" id="ARBA00023136"/>
    </source>
</evidence>
<proteinExistence type="predicted"/>
<dbReference type="Proteomes" id="UP001056730">
    <property type="component" value="Chromosome"/>
</dbReference>
<keyword evidence="3 8" id="KW-1003">Cell membrane</keyword>